<proteinExistence type="predicted"/>
<dbReference type="Proteomes" id="UP000239156">
    <property type="component" value="Unassembled WGS sequence"/>
</dbReference>
<dbReference type="AlphaFoldDB" id="A0A2S4UGZ8"/>
<name>A0A2S4UGZ8_9BASI</name>
<evidence type="ECO:0000256" key="1">
    <source>
        <dbReference type="SAM" id="MobiDB-lite"/>
    </source>
</evidence>
<evidence type="ECO:0000313" key="3">
    <source>
        <dbReference type="Proteomes" id="UP000239156"/>
    </source>
</evidence>
<comment type="caution">
    <text evidence="2">The sequence shown here is derived from an EMBL/GenBank/DDBJ whole genome shotgun (WGS) entry which is preliminary data.</text>
</comment>
<dbReference type="PANTHER" id="PTHR33069">
    <property type="entry name" value="CHROMOSOME 7, WHOLE GENOME SHOTGUN SEQUENCE-RELATED"/>
    <property type="match status" value="1"/>
</dbReference>
<reference evidence="2" key="1">
    <citation type="submission" date="2017-12" db="EMBL/GenBank/DDBJ databases">
        <title>Gene loss provides genomic basis for host adaptation in cereal stripe rust fungi.</title>
        <authorList>
            <person name="Xia C."/>
        </authorList>
    </citation>
    <scope>NUCLEOTIDE SEQUENCE [LARGE SCALE GENOMIC DNA]</scope>
    <source>
        <strain evidence="2">93-210</strain>
    </source>
</reference>
<dbReference type="VEuPathDB" id="FungiDB:PSHT_09947"/>
<gene>
    <name evidence="2" type="ORF">PSTT_15585</name>
</gene>
<dbReference type="PANTHER" id="PTHR33069:SF3">
    <property type="entry name" value="DYNEIN HEAVY CHAIN TAIL DOMAIN-CONTAINING PROTEIN"/>
    <property type="match status" value="1"/>
</dbReference>
<keyword evidence="3" id="KW-1185">Reference proteome</keyword>
<accession>A0A2S4UGZ8</accession>
<organism evidence="2 3">
    <name type="scientific">Puccinia striiformis</name>
    <dbReference type="NCBI Taxonomy" id="27350"/>
    <lineage>
        <taxon>Eukaryota</taxon>
        <taxon>Fungi</taxon>
        <taxon>Dikarya</taxon>
        <taxon>Basidiomycota</taxon>
        <taxon>Pucciniomycotina</taxon>
        <taxon>Pucciniomycetes</taxon>
        <taxon>Pucciniales</taxon>
        <taxon>Pucciniaceae</taxon>
        <taxon>Puccinia</taxon>
    </lineage>
</organism>
<feature type="non-terminal residue" evidence="2">
    <location>
        <position position="245"/>
    </location>
</feature>
<feature type="region of interest" description="Disordered" evidence="1">
    <location>
        <begin position="1"/>
        <end position="27"/>
    </location>
</feature>
<sequence length="245" mass="27371">MLGPAGRHSGSTFRVKGPTKRPRDLNYGDLNRRRARGRAMITKQNRQRGDLIIKGFRSLSFKCNALSGITPAEEGAPVHTIDYKRSCRSTKVQPFTGATTACHHTCQANRTHGEIQAGLDRTLDQILFAIEPLCPGGGYQVSFTGVNDQHLNELKAYRLRGLQNERTVHFPQVFRPFFDASSDLIHQLKVSTGNPSLSADIHLTRKIVIDGVSDCHISINSAIIWLEGSEFDIVQLPWIDERRVI</sequence>
<evidence type="ECO:0000313" key="2">
    <source>
        <dbReference type="EMBL" id="POV96550.1"/>
    </source>
</evidence>
<protein>
    <submittedName>
        <fullName evidence="2">Uncharacterized protein</fullName>
    </submittedName>
</protein>
<dbReference type="VEuPathDB" id="FungiDB:PSTT_15585"/>
<dbReference type="EMBL" id="PKSL01000293">
    <property type="protein sequence ID" value="POV96550.1"/>
    <property type="molecule type" value="Genomic_DNA"/>
</dbReference>